<dbReference type="GO" id="GO:0012505">
    <property type="term" value="C:endomembrane system"/>
    <property type="evidence" value="ECO:0007669"/>
    <property type="project" value="UniProtKB-SubCell"/>
</dbReference>
<name>A0A158DND5_9BURK</name>
<dbReference type="InterPro" id="IPR045018">
    <property type="entry name" value="Azg-like"/>
</dbReference>
<accession>A0A158DND5</accession>
<feature type="transmembrane region" description="Helical" evidence="7">
    <location>
        <begin position="389"/>
        <end position="416"/>
    </location>
</feature>
<evidence type="ECO:0000313" key="8">
    <source>
        <dbReference type="EMBL" id="SAK96003.1"/>
    </source>
</evidence>
<feature type="transmembrane region" description="Helical" evidence="7">
    <location>
        <begin position="142"/>
        <end position="161"/>
    </location>
</feature>
<evidence type="ECO:0000256" key="7">
    <source>
        <dbReference type="SAM" id="Phobius"/>
    </source>
</evidence>
<dbReference type="Proteomes" id="UP000054978">
    <property type="component" value="Unassembled WGS sequence"/>
</dbReference>
<keyword evidence="4 7" id="KW-0812">Transmembrane</keyword>
<evidence type="ECO:0000256" key="4">
    <source>
        <dbReference type="ARBA" id="ARBA00022692"/>
    </source>
</evidence>
<gene>
    <name evidence="8" type="ORF">AWB83_05667</name>
</gene>
<evidence type="ECO:0000313" key="9">
    <source>
        <dbReference type="Proteomes" id="UP000054978"/>
    </source>
</evidence>
<feature type="transmembrane region" description="Helical" evidence="7">
    <location>
        <begin position="65"/>
        <end position="88"/>
    </location>
</feature>
<reference evidence="8" key="1">
    <citation type="submission" date="2016-01" db="EMBL/GenBank/DDBJ databases">
        <authorList>
            <person name="Peeters C."/>
        </authorList>
    </citation>
    <scope>NUCLEOTIDE SEQUENCE [LARGE SCALE GENOMIC DNA]</scope>
    <source>
        <strain evidence="8">LMG 29326</strain>
    </source>
</reference>
<protein>
    <submittedName>
        <fullName evidence="8">Xanthine/uracil/vitamin C permease</fullName>
    </submittedName>
</protein>
<feature type="transmembrane region" description="Helical" evidence="7">
    <location>
        <begin position="360"/>
        <end position="377"/>
    </location>
</feature>
<feature type="transmembrane region" description="Helical" evidence="7">
    <location>
        <begin position="331"/>
        <end position="353"/>
    </location>
</feature>
<keyword evidence="3" id="KW-0813">Transport</keyword>
<dbReference type="AlphaFoldDB" id="A0A158DND5"/>
<feature type="transmembrane region" description="Helical" evidence="7">
    <location>
        <begin position="33"/>
        <end position="53"/>
    </location>
</feature>
<evidence type="ECO:0000256" key="1">
    <source>
        <dbReference type="ARBA" id="ARBA00004127"/>
    </source>
</evidence>
<feature type="transmembrane region" description="Helical" evidence="7">
    <location>
        <begin position="206"/>
        <end position="227"/>
    </location>
</feature>
<comment type="caution">
    <text evidence="8">The sequence shown here is derived from an EMBL/GenBank/DDBJ whole genome shotgun (WGS) entry which is preliminary data.</text>
</comment>
<comment type="similarity">
    <text evidence="2">Belongs to the nucleobase:cation symporter-2 (NCS2) (TC 2.A.40) family. Azg-like subfamily.</text>
</comment>
<feature type="transmembrane region" description="Helical" evidence="7">
    <location>
        <begin position="297"/>
        <end position="319"/>
    </location>
</feature>
<dbReference type="PANTHER" id="PTHR43337:SF1">
    <property type="entry name" value="XANTHINE_URACIL PERMEASE C887.17-RELATED"/>
    <property type="match status" value="1"/>
</dbReference>
<feature type="transmembrane region" description="Helical" evidence="7">
    <location>
        <begin position="108"/>
        <end position="130"/>
    </location>
</feature>
<keyword evidence="9" id="KW-1185">Reference proteome</keyword>
<comment type="subcellular location">
    <subcellularLocation>
        <location evidence="1">Endomembrane system</location>
        <topology evidence="1">Multi-pass membrane protein</topology>
    </subcellularLocation>
</comment>
<feature type="transmembrane region" description="Helical" evidence="7">
    <location>
        <begin position="428"/>
        <end position="445"/>
    </location>
</feature>
<organism evidence="8 9">
    <name type="scientific">Caballeronia ptereochthonis</name>
    <dbReference type="NCBI Taxonomy" id="1777144"/>
    <lineage>
        <taxon>Bacteria</taxon>
        <taxon>Pseudomonadati</taxon>
        <taxon>Pseudomonadota</taxon>
        <taxon>Betaproteobacteria</taxon>
        <taxon>Burkholderiales</taxon>
        <taxon>Burkholderiaceae</taxon>
        <taxon>Caballeronia</taxon>
    </lineage>
</organism>
<feature type="transmembrane region" description="Helical" evidence="7">
    <location>
        <begin position="247"/>
        <end position="277"/>
    </location>
</feature>
<dbReference type="PANTHER" id="PTHR43337">
    <property type="entry name" value="XANTHINE/URACIL PERMEASE C887.17-RELATED"/>
    <property type="match status" value="1"/>
</dbReference>
<keyword evidence="5 7" id="KW-1133">Transmembrane helix</keyword>
<dbReference type="GO" id="GO:0005886">
    <property type="term" value="C:plasma membrane"/>
    <property type="evidence" value="ECO:0007669"/>
    <property type="project" value="TreeGrafter"/>
</dbReference>
<feature type="transmembrane region" description="Helical" evidence="7">
    <location>
        <begin position="181"/>
        <end position="199"/>
    </location>
</feature>
<evidence type="ECO:0000256" key="6">
    <source>
        <dbReference type="ARBA" id="ARBA00023136"/>
    </source>
</evidence>
<evidence type="ECO:0000256" key="2">
    <source>
        <dbReference type="ARBA" id="ARBA00005697"/>
    </source>
</evidence>
<dbReference type="Pfam" id="PF00860">
    <property type="entry name" value="Xan_ur_permease"/>
    <property type="match status" value="1"/>
</dbReference>
<sequence>MSMTEATVARQSGWLERRFALDARGTSVRTETIAGITSFLAAAYLLVVIPSLLSTGGMERGAATTATIVVFVLGTVLMGLYANLPFLVGPGIGGSVIVGVTLATTEHIGWQTGLGIACVSGMLFLVLTLLGARSVVMQLIPVQIKLGLGASIGLFVTMLGLRNAGMVVANAKTNALALGDFSRPGALVTLIGLAVAVVLQARKVPGAILIAILAAAGAGVPLGVTHLPASFVALPHSIAPVAFKLDIGGALSVAAAPYLFAFFAAEFFSTLGTALAVGAKANLLDEKGNLPNINRPFLVDSIAATLGPVLGIPALTALVESAAGAEAGGRSGLSSLAAAALFAAMLLFVPVALAIPKEATAPALILIGLSMFATIRQTRFEDFTDALPVMTMVLLTLMSNSFGTGIAGGLLCYVLVKLLAGRWREVPWGLVVLAMPLGYYFWTVVKPH</sequence>
<evidence type="ECO:0000256" key="3">
    <source>
        <dbReference type="ARBA" id="ARBA00022448"/>
    </source>
</evidence>
<dbReference type="STRING" id="1777144.AWB83_05667"/>
<dbReference type="InterPro" id="IPR006043">
    <property type="entry name" value="NCS2"/>
</dbReference>
<dbReference type="RefSeq" id="WP_087048996.1">
    <property type="nucleotide sequence ID" value="NZ_FCOB02000034.1"/>
</dbReference>
<dbReference type="GO" id="GO:0005345">
    <property type="term" value="F:purine nucleobase transmembrane transporter activity"/>
    <property type="evidence" value="ECO:0007669"/>
    <property type="project" value="TreeGrafter"/>
</dbReference>
<keyword evidence="6 7" id="KW-0472">Membrane</keyword>
<dbReference type="OrthoDB" id="9808458at2"/>
<evidence type="ECO:0000256" key="5">
    <source>
        <dbReference type="ARBA" id="ARBA00022989"/>
    </source>
</evidence>
<proteinExistence type="inferred from homology"/>
<dbReference type="EMBL" id="FCOB02000034">
    <property type="protein sequence ID" value="SAK96003.1"/>
    <property type="molecule type" value="Genomic_DNA"/>
</dbReference>